<keyword evidence="6" id="KW-0722">Serine protease inhibitor</keyword>
<evidence type="ECO:0000256" key="9">
    <source>
        <dbReference type="SAM" id="SignalP"/>
    </source>
</evidence>
<dbReference type="SUPFAM" id="SSF49410">
    <property type="entry name" value="Alpha-macroglobulin receptor domain"/>
    <property type="match status" value="1"/>
</dbReference>
<keyword evidence="5 9" id="KW-0732">Signal</keyword>
<dbReference type="InterPro" id="IPR019742">
    <property type="entry name" value="MacrogloblnA2_CS"/>
</dbReference>
<dbReference type="InterPro" id="IPR036595">
    <property type="entry name" value="A-macroglobulin_rcpt-bd_sf"/>
</dbReference>
<dbReference type="GO" id="GO:0007399">
    <property type="term" value="P:nervous system development"/>
    <property type="evidence" value="ECO:0007669"/>
    <property type="project" value="UniProtKB-ARBA"/>
</dbReference>
<sequence length="1464" mass="163545">MEPAALQMWRWLAFACFSWTCLGQVASVPYYIVTIPAVLEAGAGSRFCLSLLRPNETLQMTVTLMSEDENITLFQQTSDKQFRQCILFKVPKVQNSVQELEVILQGQDFVMKEVRKVMIKSYNPQTFIQTDKPIYLPGQTVHFRVITLDSKLRSVNELYKNILIKYGTNRIGQWLNQAPNGTLLQLSYKLNSEAPVGTYRIELWNVDDEVQFSQSFEVEKYVLPKFDVKVTAPKEISVAQEDITAEVCSTYTYKQPVPGTASMHICRPLDHYVMIPVRLSPNHPEGEPEFVVPCHKETKQLDKTGCATFNFNMALFTRVEKLVRTELSVTAEVEEEGTGLNYLGSETIQLSYVIGKLSFVDTPEVYKKGSVVEGKVKAVYFNNTPIPDMLLHLFEGERWSEKMLSQNLTTDSDGIASFLFDTSRYPADFQFTVSALPIYQEYQGYRTPHYEDGEHTFMLFRLKTKDTPTISSLEVKKRETKLVCNVEELINVRFAFVGEAPGPVDIMYLILARGAISRQGLMKVEVLDEPVTKGEVSIKLEVSPDMAPLVQVVVYAGLPSENVIAHKADFDTEKCFATKVSLEFSPSTAVPGEENRLQLRANPGSLCGITAVDQSVLIKEPGKKLTADKIFNLLPVQRASMYPYEVNDPEACLRVRSKRSILPYPVHDDSNAYSVFEGVGLKMLTNLVLKSPSCVTYNGVNYYHQRMVTYRLNSYPMAVAMNRMDAHGGSHPQPQIIETVRTFFPETWLWDIVEVGKSGLEEVHVTVPDTITTWETEAFCLSEQGFGLASPKELVVFQPFFLDLSLPYSIIRGENLELKATVFNYQSSCIMVSMSPLISSDYTLTPLAGAQQASCLCAKGRRTHSWKLTPTALGPVNVTMIAEAVSSHTSCDNEIVNVPERGRIDVVTRSLIVKAEGTEQTKTHNILLCPKGESLQEKVELSLPEDMIQGSARASVSVLGDILGRALKNLDGLLSMPYGCGEQNMALLAPNIYILEYLTNTQQITSKIKARATNFLTSGYQRQLNYKHSDGAYSTFGTGSGNTWLTAFVLRSFVKAKSFIYIDPTILADAKSWLESKQQDNGCFQKLGSLFNNRMKGGVSDEVTLSAYVTAALLETNMSVSDPQINKSMSCLRQSLGDKSNTYATSLLAYVFTLAGDMEARTLLLEHLDKVATQEGGNLYWSQRSEKSMSLSVEISSYVLLATLSATPTTADLGYASRIVRWLTSQQNSYGGFSSTQDTVVALQALALYSTLVFSPEGSSTVDVQLPSGQMTFEVNQDNKLLYQERSMKDVTGKYSVVVKGTACASMQLSLHYNIPTPRDESSFRIKVTPDSECSTNQLRPKVTLRLESKYVGKEDSTNMVMVDIKLLSGFVPEPESLRKFFAVDVPINHFLDILQDIEVENLKPAVVKIYDYYQQSKYVPDIREREGLEEEKGAGVNEKMQTDILGHKSITSFCITKLLPNFV</sequence>
<feature type="domain" description="Alpha-macroglobulin receptor-binding" evidence="12">
    <location>
        <begin position="1358"/>
        <end position="1419"/>
    </location>
</feature>
<dbReference type="InterPro" id="IPR009048">
    <property type="entry name" value="A-macroglobulin_rcpt-bd"/>
</dbReference>
<dbReference type="Gene3D" id="1.50.10.20">
    <property type="match status" value="1"/>
</dbReference>
<evidence type="ECO:0000256" key="6">
    <source>
        <dbReference type="ARBA" id="ARBA00022900"/>
    </source>
</evidence>
<dbReference type="Gene3D" id="2.60.120.1540">
    <property type="match status" value="1"/>
</dbReference>
<evidence type="ECO:0000313" key="14">
    <source>
        <dbReference type="Proteomes" id="UP000694546"/>
    </source>
</evidence>
<feature type="chain" id="PRO_5045979820" evidence="9">
    <location>
        <begin position="24"/>
        <end position="1464"/>
    </location>
</feature>
<dbReference type="GeneTree" id="ENSGT00940000162996"/>
<dbReference type="PANTHER" id="PTHR11412:SF150">
    <property type="entry name" value="ALPHA-2-MACROGLOBULIN-RELATED"/>
    <property type="match status" value="1"/>
</dbReference>
<dbReference type="Pfam" id="PF07678">
    <property type="entry name" value="TED_complement"/>
    <property type="match status" value="1"/>
</dbReference>
<dbReference type="InterPro" id="IPR002890">
    <property type="entry name" value="MG2"/>
</dbReference>
<reference evidence="13" key="1">
    <citation type="submission" date="2025-08" db="UniProtKB">
        <authorList>
            <consortium name="Ensembl"/>
        </authorList>
    </citation>
    <scope>IDENTIFICATION</scope>
</reference>
<dbReference type="Proteomes" id="UP000694546">
    <property type="component" value="Chromosome 16"/>
</dbReference>
<dbReference type="Ensembl" id="ENSGMOT00000072535.1">
    <property type="protein sequence ID" value="ENSGMOP00000052746.1"/>
    <property type="gene ID" value="ENSGMOG00000002163.2"/>
</dbReference>
<feature type="signal peptide" evidence="9">
    <location>
        <begin position="1"/>
        <end position="23"/>
    </location>
</feature>
<evidence type="ECO:0000256" key="2">
    <source>
        <dbReference type="ARBA" id="ARBA00010952"/>
    </source>
</evidence>
<dbReference type="SMART" id="SM01360">
    <property type="entry name" value="A2M"/>
    <property type="match status" value="1"/>
</dbReference>
<dbReference type="GO" id="GO:0004867">
    <property type="term" value="F:serine-type endopeptidase inhibitor activity"/>
    <property type="evidence" value="ECO:0007669"/>
    <property type="project" value="UniProtKB-KW"/>
</dbReference>
<dbReference type="InterPro" id="IPR014756">
    <property type="entry name" value="Ig_E-set"/>
</dbReference>
<comment type="similarity">
    <text evidence="2">Belongs to the protease inhibitor I39 (alpha-2-macroglobulin) family.</text>
</comment>
<dbReference type="InterPro" id="IPR040839">
    <property type="entry name" value="MG4"/>
</dbReference>
<dbReference type="InterPro" id="IPR050473">
    <property type="entry name" value="A2M/Complement_sys"/>
</dbReference>
<evidence type="ECO:0000256" key="7">
    <source>
        <dbReference type="ARBA" id="ARBA00023157"/>
    </source>
</evidence>
<dbReference type="PROSITE" id="PS00477">
    <property type="entry name" value="ALPHA_2_MACROGLOBULIN"/>
    <property type="match status" value="1"/>
</dbReference>
<keyword evidence="4" id="KW-0646">Protease inhibitor</keyword>
<dbReference type="InterPro" id="IPR008930">
    <property type="entry name" value="Terpenoid_cyclase/PrenylTrfase"/>
</dbReference>
<dbReference type="GO" id="GO:0005615">
    <property type="term" value="C:extracellular space"/>
    <property type="evidence" value="ECO:0007669"/>
    <property type="project" value="InterPro"/>
</dbReference>
<feature type="domain" description="Alpha-2-macroglobulin bait region" evidence="10">
    <location>
        <begin position="473"/>
        <end position="619"/>
    </location>
</feature>
<evidence type="ECO:0000256" key="3">
    <source>
        <dbReference type="ARBA" id="ARBA00022525"/>
    </source>
</evidence>
<evidence type="ECO:0000259" key="12">
    <source>
        <dbReference type="SMART" id="SM01361"/>
    </source>
</evidence>
<dbReference type="Pfam" id="PF17789">
    <property type="entry name" value="MG4"/>
    <property type="match status" value="1"/>
</dbReference>
<keyword evidence="7" id="KW-1015">Disulfide bond</keyword>
<dbReference type="PANTHER" id="PTHR11412">
    <property type="entry name" value="MACROGLOBULIN / COMPLEMENT"/>
    <property type="match status" value="1"/>
</dbReference>
<dbReference type="InterPro" id="IPR041555">
    <property type="entry name" value="MG3"/>
</dbReference>
<keyword evidence="8" id="KW-0325">Glycoprotein</keyword>
<dbReference type="InterPro" id="IPR011625">
    <property type="entry name" value="A2M_N_BRD"/>
</dbReference>
<dbReference type="Pfam" id="PF01835">
    <property type="entry name" value="MG2"/>
    <property type="match status" value="1"/>
</dbReference>
<proteinExistence type="inferred from homology"/>
<dbReference type="SUPFAM" id="SSF81296">
    <property type="entry name" value="E set domains"/>
    <property type="match status" value="1"/>
</dbReference>
<evidence type="ECO:0000256" key="5">
    <source>
        <dbReference type="ARBA" id="ARBA00022729"/>
    </source>
</evidence>
<dbReference type="SMART" id="SM01359">
    <property type="entry name" value="A2M_N_2"/>
    <property type="match status" value="1"/>
</dbReference>
<protein>
    <submittedName>
        <fullName evidence="13">Alpha-2-macroglobulin-like</fullName>
    </submittedName>
</protein>
<dbReference type="Gene3D" id="2.60.40.690">
    <property type="entry name" value="Alpha-macroglobulin, receptor-binding domain"/>
    <property type="match status" value="2"/>
</dbReference>
<keyword evidence="3" id="KW-0964">Secreted</keyword>
<accession>A0A8C5BZ34</accession>
<dbReference type="Gene3D" id="2.60.40.1930">
    <property type="match status" value="2"/>
</dbReference>
<organism evidence="13 14">
    <name type="scientific">Gadus morhua</name>
    <name type="common">Atlantic cod</name>
    <dbReference type="NCBI Taxonomy" id="8049"/>
    <lineage>
        <taxon>Eukaryota</taxon>
        <taxon>Metazoa</taxon>
        <taxon>Chordata</taxon>
        <taxon>Craniata</taxon>
        <taxon>Vertebrata</taxon>
        <taxon>Euteleostomi</taxon>
        <taxon>Actinopterygii</taxon>
        <taxon>Neopterygii</taxon>
        <taxon>Teleostei</taxon>
        <taxon>Neoteleostei</taxon>
        <taxon>Acanthomorphata</taxon>
        <taxon>Zeiogadaria</taxon>
        <taxon>Gadariae</taxon>
        <taxon>Gadiformes</taxon>
        <taxon>Gadoidei</taxon>
        <taxon>Gadidae</taxon>
        <taxon>Gadus</taxon>
    </lineage>
</organism>
<dbReference type="SMART" id="SM01419">
    <property type="entry name" value="Thiol-ester_cl"/>
    <property type="match status" value="1"/>
</dbReference>
<dbReference type="CDD" id="cd02897">
    <property type="entry name" value="A2M_2"/>
    <property type="match status" value="1"/>
</dbReference>
<keyword evidence="14" id="KW-1185">Reference proteome</keyword>
<dbReference type="InterPro" id="IPR011626">
    <property type="entry name" value="Alpha-macroglobulin_TED"/>
</dbReference>
<dbReference type="SUPFAM" id="SSF48239">
    <property type="entry name" value="Terpenoid cyclases/Protein prenyltransferases"/>
    <property type="match status" value="1"/>
</dbReference>
<dbReference type="OMA" id="ISAEPHY"/>
<dbReference type="SMART" id="SM01361">
    <property type="entry name" value="A2M_recep"/>
    <property type="match status" value="1"/>
</dbReference>
<dbReference type="InterPro" id="IPR047565">
    <property type="entry name" value="Alpha-macroglob_thiol-ester_cl"/>
</dbReference>
<dbReference type="Pfam" id="PF17791">
    <property type="entry name" value="MG3"/>
    <property type="match status" value="1"/>
</dbReference>
<dbReference type="Gene3D" id="6.20.50.160">
    <property type="match status" value="1"/>
</dbReference>
<dbReference type="Pfam" id="PF00207">
    <property type="entry name" value="A2M"/>
    <property type="match status" value="1"/>
</dbReference>
<feature type="domain" description="Alpha-2-macroglobulin" evidence="11">
    <location>
        <begin position="747"/>
        <end position="836"/>
    </location>
</feature>
<reference evidence="13" key="2">
    <citation type="submission" date="2025-09" db="UniProtKB">
        <authorList>
            <consortium name="Ensembl"/>
        </authorList>
    </citation>
    <scope>IDENTIFICATION</scope>
</reference>
<gene>
    <name evidence="13" type="primary">LOC115560909</name>
</gene>
<evidence type="ECO:0000259" key="11">
    <source>
        <dbReference type="SMART" id="SM01360"/>
    </source>
</evidence>
<dbReference type="Gene3D" id="2.60.40.1940">
    <property type="match status" value="1"/>
</dbReference>
<evidence type="ECO:0000256" key="4">
    <source>
        <dbReference type="ARBA" id="ARBA00022690"/>
    </source>
</evidence>
<name>A0A8C5BZ34_GADMO</name>
<evidence type="ECO:0000259" key="10">
    <source>
        <dbReference type="SMART" id="SM01359"/>
    </source>
</evidence>
<dbReference type="Pfam" id="PF07677">
    <property type="entry name" value="A2M_recep"/>
    <property type="match status" value="1"/>
</dbReference>
<dbReference type="InterPro" id="IPR013783">
    <property type="entry name" value="Ig-like_fold"/>
</dbReference>
<evidence type="ECO:0000256" key="1">
    <source>
        <dbReference type="ARBA" id="ARBA00004613"/>
    </source>
</evidence>
<evidence type="ECO:0000256" key="8">
    <source>
        <dbReference type="ARBA" id="ARBA00023180"/>
    </source>
</evidence>
<dbReference type="Gene3D" id="2.60.40.10">
    <property type="entry name" value="Immunoglobulins"/>
    <property type="match status" value="2"/>
</dbReference>
<dbReference type="Gene3D" id="2.20.130.20">
    <property type="match status" value="1"/>
</dbReference>
<dbReference type="InterPro" id="IPR041813">
    <property type="entry name" value="A2M_TED"/>
</dbReference>
<dbReference type="Pfam" id="PF07703">
    <property type="entry name" value="A2M_BRD"/>
    <property type="match status" value="1"/>
</dbReference>
<evidence type="ECO:0000313" key="13">
    <source>
        <dbReference type="Ensembl" id="ENSGMOP00000052746.1"/>
    </source>
</evidence>
<comment type="subcellular location">
    <subcellularLocation>
        <location evidence="1">Secreted</location>
    </subcellularLocation>
</comment>
<dbReference type="InterPro" id="IPR001599">
    <property type="entry name" value="Macroglobln_a2"/>
</dbReference>